<dbReference type="InterPro" id="IPR012340">
    <property type="entry name" value="NA-bd_OB-fold"/>
</dbReference>
<dbReference type="Pfam" id="PF02938">
    <property type="entry name" value="GAD"/>
    <property type="match status" value="1"/>
</dbReference>
<feature type="binding site" evidence="8">
    <location>
        <position position="485"/>
    </location>
    <ligand>
        <name>ATP</name>
        <dbReference type="ChEBI" id="CHEBI:30616"/>
    </ligand>
</feature>
<evidence type="ECO:0000256" key="9">
    <source>
        <dbReference type="SAM" id="MobiDB-lite"/>
    </source>
</evidence>
<dbReference type="Proteomes" id="UP000198778">
    <property type="component" value="Unassembled WGS sequence"/>
</dbReference>
<dbReference type="InterPro" id="IPR004524">
    <property type="entry name" value="Asp-tRNA-ligase_1"/>
</dbReference>
<name>A0A1H0BJS4_9BACI</name>
<dbReference type="CDD" id="cd04317">
    <property type="entry name" value="EcAspRS_like_N"/>
    <property type="match status" value="1"/>
</dbReference>
<dbReference type="GO" id="GO:0004815">
    <property type="term" value="F:aspartate-tRNA ligase activity"/>
    <property type="evidence" value="ECO:0007669"/>
    <property type="project" value="UniProtKB-UniRule"/>
</dbReference>
<evidence type="ECO:0000256" key="3">
    <source>
        <dbReference type="ARBA" id="ARBA00022598"/>
    </source>
</evidence>
<dbReference type="PRINTS" id="PR01042">
    <property type="entry name" value="TRNASYNTHASP"/>
</dbReference>
<comment type="subcellular location">
    <subcellularLocation>
        <location evidence="8">Cytoplasm</location>
    </subcellularLocation>
</comment>
<reference evidence="12" key="1">
    <citation type="submission" date="2016-10" db="EMBL/GenBank/DDBJ databases">
        <authorList>
            <person name="Varghese N."/>
            <person name="Submissions S."/>
        </authorList>
    </citation>
    <scope>NUCLEOTIDE SEQUENCE [LARGE SCALE GENOMIC DNA]</scope>
    <source>
        <strain evidence="12">CGMCC 1.10369</strain>
    </source>
</reference>
<dbReference type="GO" id="GO:0016740">
    <property type="term" value="F:transferase activity"/>
    <property type="evidence" value="ECO:0007669"/>
    <property type="project" value="UniProtKB-ARBA"/>
</dbReference>
<dbReference type="NCBIfam" id="NF001750">
    <property type="entry name" value="PRK00476.1"/>
    <property type="match status" value="1"/>
</dbReference>
<keyword evidence="12" id="KW-1185">Reference proteome</keyword>
<feature type="domain" description="Aminoacyl-transfer RNA synthetases class-II family profile" evidence="10">
    <location>
        <begin position="151"/>
        <end position="558"/>
    </location>
</feature>
<feature type="binding site" evidence="8">
    <location>
        <position position="492"/>
    </location>
    <ligand>
        <name>L-aspartate</name>
        <dbReference type="ChEBI" id="CHEBI:29991"/>
    </ligand>
</feature>
<dbReference type="SUPFAM" id="SSF55681">
    <property type="entry name" value="Class II aaRS and biotin synthetases"/>
    <property type="match status" value="1"/>
</dbReference>
<dbReference type="SUPFAM" id="SSF55261">
    <property type="entry name" value="GAD domain-like"/>
    <property type="match status" value="1"/>
</dbReference>
<evidence type="ECO:0000313" key="12">
    <source>
        <dbReference type="Proteomes" id="UP000198778"/>
    </source>
</evidence>
<dbReference type="Gene3D" id="3.30.930.10">
    <property type="entry name" value="Bira Bifunctional Protein, Domain 2"/>
    <property type="match status" value="1"/>
</dbReference>
<comment type="function">
    <text evidence="8">Catalyzes the attachment of L-aspartate to tRNA(Asp) in a two-step reaction: L-aspartate is first activated by ATP to form Asp-AMP and then transferred to the acceptor end of tRNA(Asp).</text>
</comment>
<evidence type="ECO:0000259" key="10">
    <source>
        <dbReference type="PROSITE" id="PS50862"/>
    </source>
</evidence>
<evidence type="ECO:0000256" key="7">
    <source>
        <dbReference type="ARBA" id="ARBA00023146"/>
    </source>
</evidence>
<dbReference type="AlphaFoldDB" id="A0A1H0BJS4"/>
<dbReference type="InterPro" id="IPR047090">
    <property type="entry name" value="AspRS_core"/>
</dbReference>
<accession>A0A1H0BJS4</accession>
<dbReference type="InterPro" id="IPR029351">
    <property type="entry name" value="GAD_dom"/>
</dbReference>
<dbReference type="OrthoDB" id="9802326at2"/>
<dbReference type="PANTHER" id="PTHR22594">
    <property type="entry name" value="ASPARTYL/LYSYL-TRNA SYNTHETASE"/>
    <property type="match status" value="1"/>
</dbReference>
<feature type="binding site" evidence="8">
    <location>
        <position position="231"/>
    </location>
    <ligand>
        <name>ATP</name>
        <dbReference type="ChEBI" id="CHEBI:30616"/>
    </ligand>
</feature>
<comment type="catalytic activity">
    <reaction evidence="8">
        <text>tRNA(Asp) + L-aspartate + ATP = L-aspartyl-tRNA(Asp) + AMP + diphosphate</text>
        <dbReference type="Rhea" id="RHEA:19649"/>
        <dbReference type="Rhea" id="RHEA-COMP:9660"/>
        <dbReference type="Rhea" id="RHEA-COMP:9678"/>
        <dbReference type="ChEBI" id="CHEBI:29991"/>
        <dbReference type="ChEBI" id="CHEBI:30616"/>
        <dbReference type="ChEBI" id="CHEBI:33019"/>
        <dbReference type="ChEBI" id="CHEBI:78442"/>
        <dbReference type="ChEBI" id="CHEBI:78516"/>
        <dbReference type="ChEBI" id="CHEBI:456215"/>
        <dbReference type="EC" id="6.1.1.12"/>
    </reaction>
</comment>
<evidence type="ECO:0000256" key="1">
    <source>
        <dbReference type="ARBA" id="ARBA00006303"/>
    </source>
</evidence>
<feature type="binding site" evidence="8">
    <location>
        <begin position="537"/>
        <end position="540"/>
    </location>
    <ligand>
        <name>ATP</name>
        <dbReference type="ChEBI" id="CHEBI:30616"/>
    </ligand>
</feature>
<dbReference type="CDD" id="cd00777">
    <property type="entry name" value="AspRS_core"/>
    <property type="match status" value="1"/>
</dbReference>
<evidence type="ECO:0000256" key="8">
    <source>
        <dbReference type="HAMAP-Rule" id="MF_00044"/>
    </source>
</evidence>
<evidence type="ECO:0000313" key="11">
    <source>
        <dbReference type="EMBL" id="SDN45867.1"/>
    </source>
</evidence>
<feature type="binding site" evidence="8">
    <location>
        <begin position="222"/>
        <end position="224"/>
    </location>
    <ligand>
        <name>ATP</name>
        <dbReference type="ChEBI" id="CHEBI:30616"/>
    </ligand>
</feature>
<keyword evidence="3 8" id="KW-0436">Ligase</keyword>
<comment type="caution">
    <text evidence="8">Lacks conserved residue(s) required for the propagation of feature annotation.</text>
</comment>
<feature type="region of interest" description="Aspartate" evidence="8">
    <location>
        <begin position="200"/>
        <end position="203"/>
    </location>
</feature>
<dbReference type="GO" id="GO:0005737">
    <property type="term" value="C:cytoplasm"/>
    <property type="evidence" value="ECO:0007669"/>
    <property type="project" value="UniProtKB-SubCell"/>
</dbReference>
<comment type="similarity">
    <text evidence="1 8">Belongs to the class-II aminoacyl-tRNA synthetase family. Type 1 subfamily.</text>
</comment>
<dbReference type="PROSITE" id="PS50862">
    <property type="entry name" value="AA_TRNA_LIGASE_II"/>
    <property type="match status" value="1"/>
</dbReference>
<keyword evidence="2 8" id="KW-0963">Cytoplasm</keyword>
<proteinExistence type="inferred from homology"/>
<dbReference type="RefSeq" id="WP_090840966.1">
    <property type="nucleotide sequence ID" value="NZ_FNIL01000001.1"/>
</dbReference>
<dbReference type="PANTHER" id="PTHR22594:SF5">
    <property type="entry name" value="ASPARTATE--TRNA LIGASE, MITOCHONDRIAL"/>
    <property type="match status" value="1"/>
</dbReference>
<dbReference type="STRING" id="745820.SAMN04488053_101910"/>
<dbReference type="InterPro" id="IPR047089">
    <property type="entry name" value="Asp-tRNA-ligase_1_N"/>
</dbReference>
<dbReference type="NCBIfam" id="TIGR00459">
    <property type="entry name" value="aspS_bact"/>
    <property type="match status" value="1"/>
</dbReference>
<feature type="binding site" evidence="8">
    <location>
        <position position="176"/>
    </location>
    <ligand>
        <name>L-aspartate</name>
        <dbReference type="ChEBI" id="CHEBI:29991"/>
    </ligand>
</feature>
<comment type="subunit">
    <text evidence="8">Homodimer.</text>
</comment>
<dbReference type="Pfam" id="PF00152">
    <property type="entry name" value="tRNA-synt_2"/>
    <property type="match status" value="1"/>
</dbReference>
<dbReference type="InterPro" id="IPR004115">
    <property type="entry name" value="GAD-like_sf"/>
</dbReference>
<organism evidence="11 12">
    <name type="scientific">Alkalicoccus daliensis</name>
    <dbReference type="NCBI Taxonomy" id="745820"/>
    <lineage>
        <taxon>Bacteria</taxon>
        <taxon>Bacillati</taxon>
        <taxon>Bacillota</taxon>
        <taxon>Bacilli</taxon>
        <taxon>Bacillales</taxon>
        <taxon>Bacillaceae</taxon>
        <taxon>Alkalicoccus</taxon>
    </lineage>
</organism>
<keyword evidence="7 8" id="KW-0030">Aminoacyl-tRNA synthetase</keyword>
<dbReference type="InterPro" id="IPR045864">
    <property type="entry name" value="aa-tRNA-synth_II/BPL/LPL"/>
</dbReference>
<feature type="region of interest" description="Disordered" evidence="9">
    <location>
        <begin position="578"/>
        <end position="597"/>
    </location>
</feature>
<dbReference type="GO" id="GO:0006422">
    <property type="term" value="P:aspartyl-tRNA aminoacylation"/>
    <property type="evidence" value="ECO:0007669"/>
    <property type="project" value="UniProtKB-UniRule"/>
</dbReference>
<evidence type="ECO:0000256" key="6">
    <source>
        <dbReference type="ARBA" id="ARBA00022917"/>
    </source>
</evidence>
<dbReference type="SUPFAM" id="SSF50249">
    <property type="entry name" value="Nucleic acid-binding proteins"/>
    <property type="match status" value="1"/>
</dbReference>
<evidence type="ECO:0000256" key="2">
    <source>
        <dbReference type="ARBA" id="ARBA00022490"/>
    </source>
</evidence>
<evidence type="ECO:0000256" key="5">
    <source>
        <dbReference type="ARBA" id="ARBA00022840"/>
    </source>
</evidence>
<dbReference type="InterPro" id="IPR006195">
    <property type="entry name" value="aa-tRNA-synth_II"/>
</dbReference>
<dbReference type="GO" id="GO:0005524">
    <property type="term" value="F:ATP binding"/>
    <property type="evidence" value="ECO:0007669"/>
    <property type="project" value="UniProtKB-UniRule"/>
</dbReference>
<gene>
    <name evidence="8" type="primary">aspS</name>
    <name evidence="11" type="ORF">SAMN04488053_101910</name>
</gene>
<feature type="binding site" evidence="8">
    <location>
        <position position="451"/>
    </location>
    <ligand>
        <name>L-aspartate</name>
        <dbReference type="ChEBI" id="CHEBI:29991"/>
    </ligand>
</feature>
<feature type="binding site" evidence="8">
    <location>
        <position position="222"/>
    </location>
    <ligand>
        <name>L-aspartate</name>
        <dbReference type="ChEBI" id="CHEBI:29991"/>
    </ligand>
</feature>
<dbReference type="InterPro" id="IPR004364">
    <property type="entry name" value="Aa-tRNA-synt_II"/>
</dbReference>
<dbReference type="Pfam" id="PF01336">
    <property type="entry name" value="tRNA_anti-codon"/>
    <property type="match status" value="1"/>
</dbReference>
<sequence length="597" mass="68332">MKQRTHTCGELTEQQVGEKVILLGWVKKRRDLGQVIFIDLRDAAGQVQIVFNGEKQPEALAVAESVRSEYVLEVEGEVVQREESTVNPKIDTGRIEIIIEDVRVLNAAKGLPFVIEDEAELNEDVRLKYRYLDLRRPMMQDTMKLRYRTTKMIRDILDEEKFMEIETPMLTKSTPEGARDYLVPSRVHHGDFYALPQSPQLFKQLLMVAGFERYFQIARCFRDEDLRADRQPEFTQVDIEASFMGKEQLISMMEKMMQRLVKDLRGEDVETAFKRLTYQEAMNRYGSDKPDTRFGMELVDISEQVKESGFKVFSSTVENGGVVKGICVKGIAPEYSRKDLDELSGFAEIYGAKGLAWLKVSSESEVKGPIAKFFNEEEQKQLIEVFEAEEGDVLFFAADKIRVAWDVLGALRTKFAKERNLIPSNTFDFLWVTEFPLLSYDEDEKRYVAEHHPFTRPVAEDEELLTTNPEKVRAEAYDLVLNGYELGGGSQRIYERGLQEKMFTALGFSEEEAKEQFGFLLDAFEYGTPPHGGIALGLDRLVMILADRTNLRDTIAFPKTASASCLLTNAPSSVEQSKLDELHLNVQEKKKEETKEK</sequence>
<dbReference type="Gene3D" id="3.30.1360.30">
    <property type="entry name" value="GAD-like domain"/>
    <property type="match status" value="1"/>
</dbReference>
<dbReference type="EC" id="6.1.1.12" evidence="8"/>
<dbReference type="Gene3D" id="2.40.50.140">
    <property type="entry name" value="Nucleic acid-binding proteins"/>
    <property type="match status" value="1"/>
</dbReference>
<protein>
    <recommendedName>
        <fullName evidence="8">Aspartate--tRNA ligase</fullName>
        <ecNumber evidence="8">6.1.1.12</ecNumber>
    </recommendedName>
    <alternativeName>
        <fullName evidence="8">Aspartyl-tRNA synthetase</fullName>
        <shortName evidence="8">AspRS</shortName>
    </alternativeName>
</protein>
<keyword evidence="4 8" id="KW-0547">Nucleotide-binding</keyword>
<dbReference type="InterPro" id="IPR002312">
    <property type="entry name" value="Asp/Asn-tRNA-synth_IIb"/>
</dbReference>
<keyword evidence="6 8" id="KW-0648">Protein biosynthesis</keyword>
<evidence type="ECO:0000256" key="4">
    <source>
        <dbReference type="ARBA" id="ARBA00022741"/>
    </source>
</evidence>
<keyword evidence="5 8" id="KW-0067">ATP-binding</keyword>
<dbReference type="HAMAP" id="MF_00044">
    <property type="entry name" value="Asp_tRNA_synth_type1"/>
    <property type="match status" value="1"/>
</dbReference>
<dbReference type="InterPro" id="IPR004365">
    <property type="entry name" value="NA-bd_OB_tRNA"/>
</dbReference>
<dbReference type="GO" id="GO:0140096">
    <property type="term" value="F:catalytic activity, acting on a protein"/>
    <property type="evidence" value="ECO:0007669"/>
    <property type="project" value="UniProtKB-ARBA"/>
</dbReference>
<dbReference type="GO" id="GO:0003676">
    <property type="term" value="F:nucleic acid binding"/>
    <property type="evidence" value="ECO:0007669"/>
    <property type="project" value="InterPro"/>
</dbReference>
<dbReference type="EMBL" id="FNIL01000001">
    <property type="protein sequence ID" value="SDN45867.1"/>
    <property type="molecule type" value="Genomic_DNA"/>
</dbReference>